<dbReference type="AlphaFoldDB" id="A0A2S7Y8W6"/>
<dbReference type="GO" id="GO:0006364">
    <property type="term" value="P:rRNA processing"/>
    <property type="evidence" value="ECO:0007669"/>
    <property type="project" value="TreeGrafter"/>
</dbReference>
<evidence type="ECO:0000313" key="12">
    <source>
        <dbReference type="Proteomes" id="UP000237441"/>
    </source>
</evidence>
<reference evidence="11 12" key="1">
    <citation type="submission" date="2016-07" db="EMBL/GenBank/DDBJ databases">
        <title>Comparative genomics of the entomopathogenic fungus Beauveria bassiana.</title>
        <authorList>
            <person name="Valero Jimenez C.A."/>
            <person name="Zwaan B.J."/>
            <person name="Van Kan J.A."/>
            <person name="Takken W."/>
            <person name="Debets A.J."/>
            <person name="Schoustra S.E."/>
            <person name="Koenraadt C.J."/>
        </authorList>
    </citation>
    <scope>NUCLEOTIDE SEQUENCE [LARGE SCALE GENOMIC DNA]</scope>
    <source>
        <strain evidence="11 12">ARSEF 8028</strain>
    </source>
</reference>
<dbReference type="InterPro" id="IPR036236">
    <property type="entry name" value="Znf_C2H2_sf"/>
</dbReference>
<feature type="compositionally biased region" description="Basic residues" evidence="9">
    <location>
        <begin position="631"/>
        <end position="651"/>
    </location>
</feature>
<dbReference type="PANTHER" id="PTHR13100">
    <property type="entry name" value="CELL GROWTH-REGULATING NUCLEOLAR PROTEIN LYAR"/>
    <property type="match status" value="1"/>
</dbReference>
<evidence type="ECO:0000256" key="7">
    <source>
        <dbReference type="ARBA" id="ARBA00061084"/>
    </source>
</evidence>
<feature type="region of interest" description="Disordered" evidence="9">
    <location>
        <begin position="525"/>
        <end position="675"/>
    </location>
</feature>
<comment type="caution">
    <text evidence="11">The sequence shown here is derived from an EMBL/GenBank/DDBJ whole genome shotgun (WGS) entry which is preliminary data.</text>
</comment>
<evidence type="ECO:0000256" key="8">
    <source>
        <dbReference type="PROSITE-ProRule" id="PRU01145"/>
    </source>
</evidence>
<accession>A0A2S7Y8W6</accession>
<evidence type="ECO:0000256" key="6">
    <source>
        <dbReference type="ARBA" id="ARBA00023242"/>
    </source>
</evidence>
<dbReference type="PROSITE" id="PS51804">
    <property type="entry name" value="ZF_C2HC_LYAR"/>
    <property type="match status" value="2"/>
</dbReference>
<dbReference type="GO" id="GO:0000122">
    <property type="term" value="P:negative regulation of transcription by RNA polymerase II"/>
    <property type="evidence" value="ECO:0007669"/>
    <property type="project" value="TreeGrafter"/>
</dbReference>
<dbReference type="OrthoDB" id="21474at2759"/>
<organism evidence="11 12">
    <name type="scientific">Beauveria bassiana</name>
    <name type="common">White muscardine disease fungus</name>
    <name type="synonym">Tritirachium shiotae</name>
    <dbReference type="NCBI Taxonomy" id="176275"/>
    <lineage>
        <taxon>Eukaryota</taxon>
        <taxon>Fungi</taxon>
        <taxon>Dikarya</taxon>
        <taxon>Ascomycota</taxon>
        <taxon>Pezizomycotina</taxon>
        <taxon>Sordariomycetes</taxon>
        <taxon>Hypocreomycetidae</taxon>
        <taxon>Hypocreales</taxon>
        <taxon>Cordycipitaceae</taxon>
        <taxon>Beauveria</taxon>
    </lineage>
</organism>
<feature type="region of interest" description="Disordered" evidence="9">
    <location>
        <begin position="1"/>
        <end position="26"/>
    </location>
</feature>
<dbReference type="EMBL" id="JRHA01000003">
    <property type="protein sequence ID" value="PQK12600.1"/>
    <property type="molecule type" value="Genomic_DNA"/>
</dbReference>
<feature type="compositionally biased region" description="Basic residues" evidence="9">
    <location>
        <begin position="608"/>
        <end position="618"/>
    </location>
</feature>
<dbReference type="GO" id="GO:0008270">
    <property type="term" value="F:zinc ion binding"/>
    <property type="evidence" value="ECO:0007669"/>
    <property type="project" value="UniProtKB-KW"/>
</dbReference>
<evidence type="ECO:0000313" key="11">
    <source>
        <dbReference type="EMBL" id="PQK12600.1"/>
    </source>
</evidence>
<evidence type="ECO:0000256" key="1">
    <source>
        <dbReference type="ARBA" id="ARBA00004123"/>
    </source>
</evidence>
<keyword evidence="6" id="KW-0539">Nucleus</keyword>
<evidence type="ECO:0000256" key="9">
    <source>
        <dbReference type="SAM" id="MobiDB-lite"/>
    </source>
</evidence>
<feature type="compositionally biased region" description="Basic residues" evidence="9">
    <location>
        <begin position="14"/>
        <end position="25"/>
    </location>
</feature>
<dbReference type="PANTHER" id="PTHR13100:SF10">
    <property type="entry name" value="CELL GROWTH-REGULATING NUCLEOLAR PROTEIN"/>
    <property type="match status" value="1"/>
</dbReference>
<dbReference type="FunFam" id="3.30.1490.490:FF:000001">
    <property type="entry name" value="cell growth-regulating nucleolar protein-like"/>
    <property type="match status" value="1"/>
</dbReference>
<dbReference type="SUPFAM" id="SSF57667">
    <property type="entry name" value="beta-beta-alpha zinc fingers"/>
    <property type="match status" value="2"/>
</dbReference>
<evidence type="ECO:0000256" key="5">
    <source>
        <dbReference type="ARBA" id="ARBA00022833"/>
    </source>
</evidence>
<dbReference type="GO" id="GO:0005730">
    <property type="term" value="C:nucleolus"/>
    <property type="evidence" value="ECO:0007669"/>
    <property type="project" value="TreeGrafter"/>
</dbReference>
<gene>
    <name evidence="11" type="ORF">BB8028_0003g12170</name>
</gene>
<evidence type="ECO:0000256" key="4">
    <source>
        <dbReference type="ARBA" id="ARBA00022771"/>
    </source>
</evidence>
<comment type="subcellular location">
    <subcellularLocation>
        <location evidence="1">Nucleus</location>
    </subcellularLocation>
</comment>
<dbReference type="InterPro" id="IPR014898">
    <property type="entry name" value="Znf_C2H2_LYAR"/>
</dbReference>
<feature type="region of interest" description="Disordered" evidence="9">
    <location>
        <begin position="386"/>
        <end position="431"/>
    </location>
</feature>
<protein>
    <recommendedName>
        <fullName evidence="10">Zinc finger C2H2 LYAR-type domain-containing protein</fullName>
    </recommendedName>
</protein>
<name>A0A2S7Y8W6_BEABA</name>
<feature type="domain" description="Zinc finger C2H2 LYAR-type" evidence="10">
    <location>
        <begin position="350"/>
        <end position="377"/>
    </location>
</feature>
<evidence type="ECO:0000259" key="10">
    <source>
        <dbReference type="Pfam" id="PF08790"/>
    </source>
</evidence>
<feature type="region of interest" description="Disordered" evidence="9">
    <location>
        <begin position="441"/>
        <end position="460"/>
    </location>
</feature>
<keyword evidence="2" id="KW-0479">Metal-binding</keyword>
<keyword evidence="3" id="KW-0677">Repeat</keyword>
<feature type="compositionally biased region" description="Basic and acidic residues" evidence="9">
    <location>
        <begin position="657"/>
        <end position="671"/>
    </location>
</feature>
<dbReference type="Gene3D" id="3.30.1490.490">
    <property type="match status" value="1"/>
</dbReference>
<keyword evidence="5" id="KW-0862">Zinc</keyword>
<dbReference type="Pfam" id="PF08790">
    <property type="entry name" value="zf-LYAR"/>
    <property type="match status" value="1"/>
</dbReference>
<evidence type="ECO:0000256" key="3">
    <source>
        <dbReference type="ARBA" id="ARBA00022737"/>
    </source>
</evidence>
<dbReference type="Proteomes" id="UP000237441">
    <property type="component" value="Unassembled WGS sequence"/>
</dbReference>
<proteinExistence type="inferred from homology"/>
<sequence>MDNCGRQTVVNNGGKKRRGRKKKIPYQKIQSSTTQLSFFQLCSTHPTFLLCKISTKHSSSSCHSVRAIFTPQQPVSNNNINSPHYCYFSSPPLASTPLSRHQFLLRSTQLLIQITYQGISQSHHQYPYRATAQAPRQAPYDEKKKDLCDHLTLASQPLVSLHSFIPFPRLDKTRSSTRPLAFTESHSSLPAQLLSFAPLPYDHSNASLISPADRLRPHGTIATAFIRLTLCSVNQGHKAPKTIRTPRLFQTLRPWPFSLAPPKGAPSNTHSRQKSSICIAPQALLRLLTPSSKPTATHIATQPSILTSHQSHATLYSLPIMVSFSCEECGDILTKKKLDPHRNRCHGATFTCIDCMVHFPGVQYRSHTSCMTEDQKYQGALYREKSNKKKNNNNSQAQAHSTASKHDSNPQPAKKTKMTAHQPYVQDVPDEASLPTWAAYEGQTEDERSPVDPLPEAPTPPPAMREQAFNVFDYLVATGQTPNASNVDLVKDIPAENDSTTFVRYELDADKYLVGDEHLIQYGSGPVPTDAYVTPGPKAERRRTKDGDKKDKKRKRLHIDVAGDEEMTDAPPVLHSGLTGNLKSLMRFPPSPDYSGDAAEPTPASPLKKSKHAKHGKNSHGLLEMFGGGSKKSKKSKDKDKDKKRHHRRSNSPKSPKKLEFNNKNATKAEGEGQMVLFKPRADMLLEFVNKGPESDRGCSMHKALKRYHRQRQSSGDTISKGKDEKELWRALRLRRNDRGEIVVFALDEE</sequence>
<keyword evidence="4 8" id="KW-0863">Zinc-finger</keyword>
<evidence type="ECO:0000256" key="2">
    <source>
        <dbReference type="ARBA" id="ARBA00022723"/>
    </source>
</evidence>
<dbReference type="GO" id="GO:0003677">
    <property type="term" value="F:DNA binding"/>
    <property type="evidence" value="ECO:0007669"/>
    <property type="project" value="InterPro"/>
</dbReference>
<dbReference type="InterPro" id="IPR039999">
    <property type="entry name" value="LYAR"/>
</dbReference>
<comment type="similarity">
    <text evidence="7">Belongs to the UPF0743 family.</text>
</comment>
<feature type="compositionally biased region" description="Polar residues" evidence="9">
    <location>
        <begin position="1"/>
        <end position="11"/>
    </location>
</feature>